<dbReference type="PANTHER" id="PTHR42948:SF1">
    <property type="entry name" value="TRANSPORTER"/>
    <property type="match status" value="1"/>
</dbReference>
<dbReference type="EMBL" id="JANJZL010000005">
    <property type="protein sequence ID" value="MCR2044348.1"/>
    <property type="molecule type" value="Genomic_DNA"/>
</dbReference>
<keyword evidence="9" id="KW-1185">Reference proteome</keyword>
<dbReference type="InterPro" id="IPR000175">
    <property type="entry name" value="Na/ntran_symport"/>
</dbReference>
<organism evidence="8 9">
    <name type="scientific">Anaerosalibacter massiliensis</name>
    <dbReference type="NCBI Taxonomy" id="1347392"/>
    <lineage>
        <taxon>Bacteria</taxon>
        <taxon>Bacillati</taxon>
        <taxon>Bacillota</taxon>
        <taxon>Tissierellia</taxon>
        <taxon>Tissierellales</taxon>
        <taxon>Sporanaerobacteraceae</taxon>
        <taxon>Anaerosalibacter</taxon>
    </lineage>
</organism>
<feature type="transmembrane region" description="Helical" evidence="7">
    <location>
        <begin position="21"/>
        <end position="43"/>
    </location>
</feature>
<feature type="transmembrane region" description="Helical" evidence="7">
    <location>
        <begin position="398"/>
        <end position="417"/>
    </location>
</feature>
<evidence type="ECO:0000256" key="4">
    <source>
        <dbReference type="ARBA" id="ARBA00022989"/>
    </source>
</evidence>
<dbReference type="GO" id="GO:0015293">
    <property type="term" value="F:symporter activity"/>
    <property type="evidence" value="ECO:0007669"/>
    <property type="project" value="UniProtKB-KW"/>
</dbReference>
<gene>
    <name evidence="8" type="ORF">NSA23_09485</name>
</gene>
<dbReference type="PROSITE" id="PS50267">
    <property type="entry name" value="NA_NEUROTRAN_SYMP_3"/>
    <property type="match status" value="1"/>
</dbReference>
<feature type="transmembrane region" description="Helical" evidence="7">
    <location>
        <begin position="234"/>
        <end position="254"/>
    </location>
</feature>
<dbReference type="AlphaFoldDB" id="A0A9X2MIW7"/>
<evidence type="ECO:0000256" key="3">
    <source>
        <dbReference type="ARBA" id="ARBA00022692"/>
    </source>
</evidence>
<dbReference type="InterPro" id="IPR037272">
    <property type="entry name" value="SNS_sf"/>
</dbReference>
<feature type="transmembrane region" description="Helical" evidence="7">
    <location>
        <begin position="358"/>
        <end position="378"/>
    </location>
</feature>
<evidence type="ECO:0000256" key="6">
    <source>
        <dbReference type="RuleBase" id="RU003732"/>
    </source>
</evidence>
<keyword evidence="2 6" id="KW-0813">Transport</keyword>
<evidence type="ECO:0000313" key="9">
    <source>
        <dbReference type="Proteomes" id="UP001142078"/>
    </source>
</evidence>
<dbReference type="Pfam" id="PF00209">
    <property type="entry name" value="SNF"/>
    <property type="match status" value="2"/>
</dbReference>
<dbReference type="Proteomes" id="UP001142078">
    <property type="component" value="Unassembled WGS sequence"/>
</dbReference>
<protein>
    <recommendedName>
        <fullName evidence="6">Transporter</fullName>
    </recommendedName>
</protein>
<evidence type="ECO:0000256" key="1">
    <source>
        <dbReference type="ARBA" id="ARBA00004141"/>
    </source>
</evidence>
<keyword evidence="5 7" id="KW-0472">Membrane</keyword>
<dbReference type="PRINTS" id="PR00176">
    <property type="entry name" value="NANEUSMPORT"/>
</dbReference>
<feature type="transmembrane region" description="Helical" evidence="7">
    <location>
        <begin position="100"/>
        <end position="121"/>
    </location>
</feature>
<proteinExistence type="inferred from homology"/>
<dbReference type="RefSeq" id="WP_042679153.1">
    <property type="nucleotide sequence ID" value="NZ_CABKTM010000011.1"/>
</dbReference>
<feature type="transmembrane region" description="Helical" evidence="7">
    <location>
        <begin position="266"/>
        <end position="290"/>
    </location>
</feature>
<evidence type="ECO:0000256" key="2">
    <source>
        <dbReference type="ARBA" id="ARBA00022448"/>
    </source>
</evidence>
<feature type="transmembrane region" description="Helical" evidence="7">
    <location>
        <begin position="438"/>
        <end position="461"/>
    </location>
</feature>
<reference evidence="8" key="1">
    <citation type="submission" date="2022-07" db="EMBL/GenBank/DDBJ databases">
        <title>Enhanced cultured diversity of the mouse gut microbiota enables custom-made synthetic communities.</title>
        <authorList>
            <person name="Afrizal A."/>
        </authorList>
    </citation>
    <scope>NUCLEOTIDE SEQUENCE</scope>
    <source>
        <strain evidence="8">DSM 29482</strain>
    </source>
</reference>
<feature type="transmembrane region" description="Helical" evidence="7">
    <location>
        <begin position="190"/>
        <end position="214"/>
    </location>
</feature>
<sequence length="462" mass="49441">MSQNSNKVNLGKSPESSGRETFATSFGILAAAIGSAVGLGNIWRFPYITGMNGGGAFILVYLICVAIIGIPLMLSEFVVGREGKKDAIGSFKKLSPNGKWYISGILGVLAAFMILSFYGVIAGWSLEYIGKSITNQFAGKTVTQIETMFVDFITHPVKPVVCQLIFMAITGFIVAAGVQGGIEKISKILIPLLLVIIIILDIRAITLPGGSAGLEFLFKPDFSKITGASILDALGHSFFSLSLGMGIMITYGSYIGKGEKLGKTSLNVAIADTVIALLVGIAIFPAVFAFDIAPNSGPGLVFITLPNVFAKMPGGPIFSSMFFILLALAALTSTISLLEVVTAYVIECFNMERKKASILSTVLISLLGVFASLSNGPLSGEVFFGRNLFDFLDYLTANYFLTIAALISCIFVGWKFNKKTLENQLTNDGIIKASYIDVYYFIIKFICPILILIVFLAGIGII</sequence>
<feature type="transmembrane region" description="Helical" evidence="7">
    <location>
        <begin position="55"/>
        <end position="79"/>
    </location>
</feature>
<dbReference type="InterPro" id="IPR047218">
    <property type="entry name" value="YocR/YhdH-like"/>
</dbReference>
<dbReference type="PANTHER" id="PTHR42948">
    <property type="entry name" value="TRANSPORTER"/>
    <property type="match status" value="1"/>
</dbReference>
<keyword evidence="3 6" id="KW-0812">Transmembrane</keyword>
<evidence type="ECO:0000256" key="5">
    <source>
        <dbReference type="ARBA" id="ARBA00023136"/>
    </source>
</evidence>
<feature type="transmembrane region" description="Helical" evidence="7">
    <location>
        <begin position="157"/>
        <end position="178"/>
    </location>
</feature>
<keyword evidence="4 7" id="KW-1133">Transmembrane helix</keyword>
<dbReference type="GO" id="GO:0016020">
    <property type="term" value="C:membrane"/>
    <property type="evidence" value="ECO:0007669"/>
    <property type="project" value="UniProtKB-SubCell"/>
</dbReference>
<evidence type="ECO:0000313" key="8">
    <source>
        <dbReference type="EMBL" id="MCR2044348.1"/>
    </source>
</evidence>
<dbReference type="SUPFAM" id="SSF161070">
    <property type="entry name" value="SNF-like"/>
    <property type="match status" value="1"/>
</dbReference>
<dbReference type="OrthoDB" id="9762833at2"/>
<evidence type="ECO:0000256" key="7">
    <source>
        <dbReference type="SAM" id="Phobius"/>
    </source>
</evidence>
<comment type="caution">
    <text evidence="8">The sequence shown here is derived from an EMBL/GenBank/DDBJ whole genome shotgun (WGS) entry which is preliminary data.</text>
</comment>
<feature type="transmembrane region" description="Helical" evidence="7">
    <location>
        <begin position="321"/>
        <end position="346"/>
    </location>
</feature>
<dbReference type="PROSITE" id="PS00610">
    <property type="entry name" value="NA_NEUROTRAN_SYMP_1"/>
    <property type="match status" value="1"/>
</dbReference>
<dbReference type="NCBIfam" id="NF037979">
    <property type="entry name" value="Na_transp"/>
    <property type="match status" value="1"/>
</dbReference>
<comment type="similarity">
    <text evidence="6">Belongs to the sodium:neurotransmitter symporter (SNF) (TC 2.A.22) family.</text>
</comment>
<name>A0A9X2MIW7_9FIRM</name>
<dbReference type="CDD" id="cd10336">
    <property type="entry name" value="SLC6sbd_Tyt1-Like"/>
    <property type="match status" value="1"/>
</dbReference>
<accession>A0A9X2MIW7</accession>
<comment type="subcellular location">
    <subcellularLocation>
        <location evidence="1">Membrane</location>
        <topology evidence="1">Multi-pass membrane protein</topology>
    </subcellularLocation>
</comment>
<keyword evidence="6" id="KW-0769">Symport</keyword>